<comment type="similarity">
    <text evidence="2">Belongs to the UPF0382 family.</text>
</comment>
<proteinExistence type="inferred from homology"/>
<evidence type="ECO:0000313" key="9">
    <source>
        <dbReference type="EMBL" id="QQM97868.1"/>
    </source>
</evidence>
<evidence type="ECO:0000256" key="1">
    <source>
        <dbReference type="ARBA" id="ARBA00004141"/>
    </source>
</evidence>
<dbReference type="eggNOG" id="COG2363">
    <property type="taxonomic scope" value="Bacteria"/>
</dbReference>
<evidence type="ECO:0000313" key="14">
    <source>
        <dbReference type="Proteomes" id="UP000600220"/>
    </source>
</evidence>
<keyword evidence="14" id="KW-1185">Reference proteome</keyword>
<feature type="transmembrane region" description="Helical" evidence="6">
    <location>
        <begin position="71"/>
        <end position="88"/>
    </location>
</feature>
<evidence type="ECO:0000313" key="10">
    <source>
        <dbReference type="EMBL" id="REA80787.1"/>
    </source>
</evidence>
<dbReference type="OMA" id="VEYQFYH"/>
<dbReference type="RefSeq" id="WP_014614702.1">
    <property type="nucleotide sequence ID" value="NZ_AP019372.1"/>
</dbReference>
<dbReference type="Proteomes" id="UP000246800">
    <property type="component" value="Unassembled WGS sequence"/>
</dbReference>
<accession>A0A166MPG1</accession>
<dbReference type="Proteomes" id="UP000595859">
    <property type="component" value="Chromosome"/>
</dbReference>
<dbReference type="EMBL" id="QQPC01000066">
    <property type="protein sequence ID" value="REA80787.1"/>
    <property type="molecule type" value="Genomic_DNA"/>
</dbReference>
<dbReference type="Pfam" id="PF04241">
    <property type="entry name" value="DUF423"/>
    <property type="match status" value="1"/>
</dbReference>
<dbReference type="EMBL" id="QEIT01000109">
    <property type="protein sequence ID" value="PWZ72800.1"/>
    <property type="molecule type" value="Genomic_DNA"/>
</dbReference>
<keyword evidence="5 6" id="KW-0472">Membrane</keyword>
<reference evidence="9 13" key="5">
    <citation type="submission" date="2020-12" db="EMBL/GenBank/DDBJ databases">
        <title>Whole genome sequencing and de novo assembly of Staphylococcus pseudintermedius: a novel pangenome approach to unravel pathogenesis of canine pyoderma.</title>
        <authorList>
            <person name="Ferrer L."/>
            <person name="Perez D."/>
            <person name="Fonticoba R."/>
            <person name="Vines J."/>
            <person name="Fabregas N."/>
            <person name="Madronero S."/>
            <person name="Meroni G."/>
            <person name="Martino P."/>
            <person name="Martinez S."/>
            <person name="Cusco A."/>
            <person name="Migura L."/>
            <person name="Francino O."/>
        </authorList>
    </citation>
    <scope>NUCLEOTIDE SEQUENCE [LARGE SCALE GENOMIC DNA]</scope>
    <source>
        <strain evidence="9 13">HSP080</strain>
    </source>
</reference>
<dbReference type="OrthoDB" id="9802121at2"/>
<dbReference type="PANTHER" id="PTHR43461:SF1">
    <property type="entry name" value="TRANSMEMBRANE PROTEIN 256"/>
    <property type="match status" value="1"/>
</dbReference>
<evidence type="ECO:0000313" key="13">
    <source>
        <dbReference type="Proteomes" id="UP000595859"/>
    </source>
</evidence>
<reference evidence="12" key="3">
    <citation type="journal article" date="2018" name="Vet. Microbiol.">
        <title>Molecular epidemiology of methicillin-resistant staphylococci amongst veterinary personnel, personnel-owned pets, patients and the hospital environment of two companion animal veterinary hospitals.</title>
        <authorList>
            <person name="Worthing K.A."/>
            <person name="Brown J."/>
            <person name="Gerber L."/>
            <person name="Abraham S."/>
            <person name="Trott D."/>
            <person name="Norris J.M."/>
        </authorList>
    </citation>
    <scope>NUCLEOTIDE SEQUENCE [LARGE SCALE GENOMIC DNA]</scope>
    <source>
        <strain evidence="12">ST496-2</strain>
    </source>
</reference>
<protein>
    <submittedName>
        <fullName evidence="8">DUF423 domain-containing protein</fullName>
    </submittedName>
</protein>
<comment type="subcellular location">
    <subcellularLocation>
        <location evidence="1">Membrane</location>
        <topology evidence="1">Multi-pass membrane protein</topology>
    </subcellularLocation>
</comment>
<keyword evidence="4 6" id="KW-1133">Transmembrane helix</keyword>
<evidence type="ECO:0000256" key="6">
    <source>
        <dbReference type="SAM" id="Phobius"/>
    </source>
</evidence>
<evidence type="ECO:0000313" key="11">
    <source>
        <dbReference type="Proteomes" id="UP000246800"/>
    </source>
</evidence>
<dbReference type="GO" id="GO:0005886">
    <property type="term" value="C:plasma membrane"/>
    <property type="evidence" value="ECO:0007669"/>
    <property type="project" value="TreeGrafter"/>
</dbReference>
<reference evidence="7 14" key="4">
    <citation type="submission" date="2018-11" db="EMBL/GenBank/DDBJ databases">
        <authorList>
            <consortium name="Veterinary Laboratory Investigation and Response Network"/>
        </authorList>
    </citation>
    <scope>NUCLEOTIDE SEQUENCE [LARGE SCALE GENOMIC DNA]</scope>
    <source>
        <strain evidence="7 14">SPSE-18-VL-LA-PA-Ryan-0021</strain>
    </source>
</reference>
<organism evidence="8 11">
    <name type="scientific">Staphylococcus pseudintermedius</name>
    <dbReference type="NCBI Taxonomy" id="283734"/>
    <lineage>
        <taxon>Bacteria</taxon>
        <taxon>Bacillati</taxon>
        <taxon>Bacillota</taxon>
        <taxon>Bacilli</taxon>
        <taxon>Bacillales</taxon>
        <taxon>Staphylococcaceae</taxon>
        <taxon>Staphylococcus</taxon>
        <taxon>Staphylococcus intermedius group</taxon>
    </lineage>
</organism>
<dbReference type="Proteomes" id="UP000600220">
    <property type="component" value="Unassembled WGS sequence"/>
</dbReference>
<reference evidence="8 11" key="1">
    <citation type="journal article" date="2018" name="Vet. Microbiol.">
        <title>Clonal diversity and geographic distribution of methicillin-resistant Staphylococcus pseudintermedius from Australian animals: Discovery of novel sequence types.</title>
        <authorList>
            <person name="Worthing K.A."/>
            <person name="Abraham S."/>
            <person name="Coombs G.W."/>
            <person name="Pang S."/>
            <person name="Saputra S."/>
            <person name="Jordan D."/>
            <person name="Trott D.J."/>
            <person name="Norris J.M."/>
        </authorList>
    </citation>
    <scope>NUCLEOTIDE SEQUENCE [LARGE SCALE GENOMIC DNA]</scope>
    <source>
        <strain evidence="8 11">ST525 1</strain>
    </source>
</reference>
<feature type="transmembrane region" description="Helical" evidence="6">
    <location>
        <begin position="46"/>
        <end position="64"/>
    </location>
</feature>
<reference evidence="10" key="2">
    <citation type="journal article" date="2018" name="Vet. Microbiol.">
        <title>Methicillin-resistant staphylococci amongst veterinary personnel, personnel-owned pets, patients and the hospital environment of two small animal veterinary hospitals.</title>
        <authorList>
            <person name="Worthing K.A."/>
            <person name="Brown J."/>
            <person name="Gerber L."/>
            <person name="Abraham S."/>
            <person name="Trott D."/>
            <person name="Norris J.M."/>
        </authorList>
    </citation>
    <scope>NUCLEOTIDE SEQUENCE</scope>
    <source>
        <strain evidence="10">ST496-2</strain>
    </source>
</reference>
<evidence type="ECO:0000256" key="3">
    <source>
        <dbReference type="ARBA" id="ARBA00022692"/>
    </source>
</evidence>
<dbReference type="PANTHER" id="PTHR43461">
    <property type="entry name" value="TRANSMEMBRANE PROTEIN 256"/>
    <property type="match status" value="1"/>
</dbReference>
<sequence>MKVFIILGALNALMAVGTGAFGAHALDGKLSEHYMSVWEKATTYQMYHGLGLVLIGIIGGALNLNVGWAGWLMFLGIVFFSGSLYILSLTQVSVLGAITPIGGILFVISWLMLAIAAFKL</sequence>
<dbReference type="InterPro" id="IPR006696">
    <property type="entry name" value="DUF423"/>
</dbReference>
<dbReference type="EMBL" id="AAXKXX010000022">
    <property type="protein sequence ID" value="EGQ4385657.1"/>
    <property type="molecule type" value="Genomic_DNA"/>
</dbReference>
<gene>
    <name evidence="8" type="ORF">DD902_12685</name>
    <name evidence="10" type="ORF">DV961_09740</name>
    <name evidence="7" type="ORF">EGV54_11365</name>
    <name evidence="9" type="ORF">JGZ15_10475</name>
</gene>
<evidence type="ECO:0000256" key="2">
    <source>
        <dbReference type="ARBA" id="ARBA00009694"/>
    </source>
</evidence>
<evidence type="ECO:0000256" key="5">
    <source>
        <dbReference type="ARBA" id="ARBA00023136"/>
    </source>
</evidence>
<evidence type="ECO:0000313" key="12">
    <source>
        <dbReference type="Proteomes" id="UP000256409"/>
    </source>
</evidence>
<evidence type="ECO:0000313" key="7">
    <source>
        <dbReference type="EMBL" id="EGQ4385657.1"/>
    </source>
</evidence>
<feature type="transmembrane region" description="Helical" evidence="6">
    <location>
        <begin position="94"/>
        <end position="118"/>
    </location>
</feature>
<name>A0A166MPG1_STAPS</name>
<dbReference type="EMBL" id="CP066884">
    <property type="protein sequence ID" value="QQM97868.1"/>
    <property type="molecule type" value="Genomic_DNA"/>
</dbReference>
<dbReference type="AlphaFoldDB" id="A0A166MPG1"/>
<keyword evidence="3 6" id="KW-0812">Transmembrane</keyword>
<evidence type="ECO:0000256" key="4">
    <source>
        <dbReference type="ARBA" id="ARBA00022989"/>
    </source>
</evidence>
<evidence type="ECO:0000313" key="8">
    <source>
        <dbReference type="EMBL" id="PWZ72800.1"/>
    </source>
</evidence>
<dbReference type="Proteomes" id="UP000256409">
    <property type="component" value="Unassembled WGS sequence"/>
</dbReference>
<dbReference type="GeneID" id="93824415"/>